<dbReference type="Proteomes" id="UP001596180">
    <property type="component" value="Unassembled WGS sequence"/>
</dbReference>
<dbReference type="Pfam" id="PF13374">
    <property type="entry name" value="TPR_10"/>
    <property type="match status" value="2"/>
</dbReference>
<reference evidence="3" key="1">
    <citation type="journal article" date="2019" name="Int. J. Syst. Evol. Microbiol.">
        <title>The Global Catalogue of Microorganisms (GCM) 10K type strain sequencing project: providing services to taxonomists for standard genome sequencing and annotation.</title>
        <authorList>
            <consortium name="The Broad Institute Genomics Platform"/>
            <consortium name="The Broad Institute Genome Sequencing Center for Infectious Disease"/>
            <person name="Wu L."/>
            <person name="Ma J."/>
        </authorList>
    </citation>
    <scope>NUCLEOTIDE SEQUENCE [LARGE SCALE GENOMIC DNA]</scope>
    <source>
        <strain evidence="3">JCM 10411</strain>
    </source>
</reference>
<proteinExistence type="predicted"/>
<dbReference type="SUPFAM" id="SSF48452">
    <property type="entry name" value="TPR-like"/>
    <property type="match status" value="1"/>
</dbReference>
<feature type="region of interest" description="Disordered" evidence="1">
    <location>
        <begin position="1"/>
        <end position="23"/>
    </location>
</feature>
<evidence type="ECO:0000256" key="1">
    <source>
        <dbReference type="SAM" id="MobiDB-lite"/>
    </source>
</evidence>
<evidence type="ECO:0000313" key="2">
    <source>
        <dbReference type="EMBL" id="MFC5855022.1"/>
    </source>
</evidence>
<keyword evidence="3" id="KW-1185">Reference proteome</keyword>
<sequence length="111" mass="12283">MTRCRPDTPWHGTKGRQGAPERAATSFQELLVDRVRVLGADHPATLRTRSNLAHWRGEAGDEAGAAADFDRLLTDRKRVLGADHPATLTARERLAYWRGRAEGADVHLSTD</sequence>
<dbReference type="InterPro" id="IPR011990">
    <property type="entry name" value="TPR-like_helical_dom_sf"/>
</dbReference>
<name>A0ABW1E2H7_9ACTN</name>
<dbReference type="Gene3D" id="1.25.40.10">
    <property type="entry name" value="Tetratricopeptide repeat domain"/>
    <property type="match status" value="1"/>
</dbReference>
<accession>A0ABW1E2H7</accession>
<dbReference type="RefSeq" id="WP_381368066.1">
    <property type="nucleotide sequence ID" value="NZ_JBHSOA010000061.1"/>
</dbReference>
<dbReference type="EMBL" id="JBHSOA010000061">
    <property type="protein sequence ID" value="MFC5855022.1"/>
    <property type="molecule type" value="Genomic_DNA"/>
</dbReference>
<evidence type="ECO:0000313" key="3">
    <source>
        <dbReference type="Proteomes" id="UP001596180"/>
    </source>
</evidence>
<protein>
    <submittedName>
        <fullName evidence="2">Tetratricopeptide repeat protein</fullName>
    </submittedName>
</protein>
<comment type="caution">
    <text evidence="2">The sequence shown here is derived from an EMBL/GenBank/DDBJ whole genome shotgun (WGS) entry which is preliminary data.</text>
</comment>
<gene>
    <name evidence="2" type="ORF">ACFPZI_25510</name>
</gene>
<organism evidence="2 3">
    <name type="scientific">Streptomyces chlorus</name>
    <dbReference type="NCBI Taxonomy" id="887452"/>
    <lineage>
        <taxon>Bacteria</taxon>
        <taxon>Bacillati</taxon>
        <taxon>Actinomycetota</taxon>
        <taxon>Actinomycetes</taxon>
        <taxon>Kitasatosporales</taxon>
        <taxon>Streptomycetaceae</taxon>
        <taxon>Streptomyces</taxon>
    </lineage>
</organism>